<dbReference type="GO" id="GO:0003677">
    <property type="term" value="F:DNA binding"/>
    <property type="evidence" value="ECO:0007669"/>
    <property type="project" value="UniProtKB-KW"/>
</dbReference>
<accession>K9D0G6</accession>
<organism evidence="3 4">
    <name type="scientific">Veillonella seminalis ACS-216-V-Col6b</name>
    <dbReference type="NCBI Taxonomy" id="883156"/>
    <lineage>
        <taxon>Bacteria</taxon>
        <taxon>Bacillati</taxon>
        <taxon>Bacillota</taxon>
        <taxon>Negativicutes</taxon>
        <taxon>Veillonellales</taxon>
        <taxon>Veillonellaceae</taxon>
        <taxon>Veillonella</taxon>
    </lineage>
</organism>
<dbReference type="SMART" id="SM00530">
    <property type="entry name" value="HTH_XRE"/>
    <property type="match status" value="1"/>
</dbReference>
<reference evidence="3 4" key="1">
    <citation type="submission" date="2012-09" db="EMBL/GenBank/DDBJ databases">
        <title>The Genome Sequence of Veillonella ratti ACS-216-V-COL6B.</title>
        <authorList>
            <consortium name="The Broad Institute Genome Sequencing Platform"/>
            <person name="Earl A."/>
            <person name="Ward D."/>
            <person name="Feldgarden M."/>
            <person name="Gevers D."/>
            <person name="Saerens B."/>
            <person name="Vaneechoutte M."/>
            <person name="Walker B."/>
            <person name="Young S.K."/>
            <person name="Zeng Q."/>
            <person name="Gargeya S."/>
            <person name="Fitzgerald M."/>
            <person name="Haas B."/>
            <person name="Abouelleil A."/>
            <person name="Alvarado L."/>
            <person name="Arachchi H.M."/>
            <person name="Berlin A."/>
            <person name="Chapman S.B."/>
            <person name="Goldberg J."/>
            <person name="Griggs A."/>
            <person name="Gujja S."/>
            <person name="Hansen M."/>
            <person name="Howarth C."/>
            <person name="Imamovic A."/>
            <person name="Larimer J."/>
            <person name="McCowen C."/>
            <person name="Montmayeur A."/>
            <person name="Murphy C."/>
            <person name="Neiman D."/>
            <person name="Pearson M."/>
            <person name="Priest M."/>
            <person name="Roberts A."/>
            <person name="Saif S."/>
            <person name="Shea T."/>
            <person name="Sisk P."/>
            <person name="Sykes S."/>
            <person name="Wortman J."/>
            <person name="Nusbaum C."/>
            <person name="Birren B."/>
        </authorList>
    </citation>
    <scope>NUCLEOTIDE SEQUENCE [LARGE SCALE GENOMIC DNA]</scope>
    <source>
        <strain evidence="3 4">ACS-216-V-Col6b</strain>
    </source>
</reference>
<keyword evidence="4" id="KW-1185">Reference proteome</keyword>
<dbReference type="Gene3D" id="1.10.260.40">
    <property type="entry name" value="lambda repressor-like DNA-binding domains"/>
    <property type="match status" value="1"/>
</dbReference>
<dbReference type="Pfam" id="PF01381">
    <property type="entry name" value="HTH_3"/>
    <property type="match status" value="1"/>
</dbReference>
<dbReference type="Proteomes" id="UP000009891">
    <property type="component" value="Unassembled WGS sequence"/>
</dbReference>
<dbReference type="HOGENOM" id="CLU_1610069_0_0_9"/>
<keyword evidence="1" id="KW-0238">DNA-binding</keyword>
<dbReference type="STRING" id="883156.HMPREF9282_01335"/>
<dbReference type="PANTHER" id="PTHR46797">
    <property type="entry name" value="HTH-TYPE TRANSCRIPTIONAL REGULATOR"/>
    <property type="match status" value="1"/>
</dbReference>
<evidence type="ECO:0000313" key="3">
    <source>
        <dbReference type="EMBL" id="EKU78054.1"/>
    </source>
</evidence>
<dbReference type="CDD" id="cd00093">
    <property type="entry name" value="HTH_XRE"/>
    <property type="match status" value="1"/>
</dbReference>
<protein>
    <recommendedName>
        <fullName evidence="2">HTH cro/C1-type domain-containing protein</fullName>
    </recommendedName>
</protein>
<name>K9D0G6_9FIRM</name>
<dbReference type="EMBL" id="AHAF01000011">
    <property type="protein sequence ID" value="EKU78054.1"/>
    <property type="molecule type" value="Genomic_DNA"/>
</dbReference>
<dbReference type="eggNOG" id="COG1396">
    <property type="taxonomic scope" value="Bacteria"/>
</dbReference>
<dbReference type="PANTHER" id="PTHR46797:SF1">
    <property type="entry name" value="METHYLPHOSPHONATE SYNTHASE"/>
    <property type="match status" value="1"/>
</dbReference>
<evidence type="ECO:0000313" key="4">
    <source>
        <dbReference type="Proteomes" id="UP000009891"/>
    </source>
</evidence>
<dbReference type="InterPro" id="IPR050807">
    <property type="entry name" value="TransReg_Diox_bact_type"/>
</dbReference>
<dbReference type="SUPFAM" id="SSF47413">
    <property type="entry name" value="lambda repressor-like DNA-binding domains"/>
    <property type="match status" value="1"/>
</dbReference>
<comment type="caution">
    <text evidence="3">The sequence shown here is derived from an EMBL/GenBank/DDBJ whole genome shotgun (WGS) entry which is preliminary data.</text>
</comment>
<evidence type="ECO:0000259" key="2">
    <source>
        <dbReference type="PROSITE" id="PS50943"/>
    </source>
</evidence>
<sequence>MVNPKDKEKKYVTPELRSPHVAEATESSRLAQRTARRMIARRAHFKLLNEDDSVLAFSKLWTPRIDVKVPGDGDPHGDALYHCLGCKISHLRKSKGWLQKDLARETGISVSYISKLERGYRIEGVTLDILITLANILDVTIKELFDFSKEEITLAYYQLELQNYS</sequence>
<gene>
    <name evidence="3" type="ORF">HMPREF9282_01335</name>
</gene>
<evidence type="ECO:0000256" key="1">
    <source>
        <dbReference type="ARBA" id="ARBA00023125"/>
    </source>
</evidence>
<proteinExistence type="predicted"/>
<dbReference type="AlphaFoldDB" id="K9D0G6"/>
<dbReference type="PATRIC" id="fig|883156.3.peg.1296"/>
<dbReference type="InterPro" id="IPR001387">
    <property type="entry name" value="Cro/C1-type_HTH"/>
</dbReference>
<feature type="domain" description="HTH cro/C1-type" evidence="2">
    <location>
        <begin position="88"/>
        <end position="144"/>
    </location>
</feature>
<dbReference type="GO" id="GO:0003700">
    <property type="term" value="F:DNA-binding transcription factor activity"/>
    <property type="evidence" value="ECO:0007669"/>
    <property type="project" value="TreeGrafter"/>
</dbReference>
<dbReference type="InterPro" id="IPR010982">
    <property type="entry name" value="Lambda_DNA-bd_dom_sf"/>
</dbReference>
<dbReference type="GO" id="GO:0005829">
    <property type="term" value="C:cytosol"/>
    <property type="evidence" value="ECO:0007669"/>
    <property type="project" value="TreeGrafter"/>
</dbReference>
<dbReference type="PROSITE" id="PS50943">
    <property type="entry name" value="HTH_CROC1"/>
    <property type="match status" value="1"/>
</dbReference>